<reference evidence="1" key="1">
    <citation type="submission" date="2021-01" db="EMBL/GenBank/DDBJ databases">
        <authorList>
            <person name="Corre E."/>
            <person name="Pelletier E."/>
            <person name="Niang G."/>
            <person name="Scheremetjew M."/>
            <person name="Finn R."/>
            <person name="Kale V."/>
            <person name="Holt S."/>
            <person name="Cochrane G."/>
            <person name="Meng A."/>
            <person name="Brown T."/>
            <person name="Cohen L."/>
        </authorList>
    </citation>
    <scope>NUCLEOTIDE SEQUENCE</scope>
    <source>
        <strain evidence="1">CCMP2058</strain>
    </source>
</reference>
<organism evidence="1">
    <name type="scientific">Amorphochlora amoebiformis</name>
    <dbReference type="NCBI Taxonomy" id="1561963"/>
    <lineage>
        <taxon>Eukaryota</taxon>
        <taxon>Sar</taxon>
        <taxon>Rhizaria</taxon>
        <taxon>Cercozoa</taxon>
        <taxon>Chlorarachniophyceae</taxon>
        <taxon>Amorphochlora</taxon>
    </lineage>
</organism>
<proteinExistence type="predicted"/>
<name>A0A7S0DIH8_9EUKA</name>
<dbReference type="EMBL" id="HBEM01021352">
    <property type="protein sequence ID" value="CAD8455647.1"/>
    <property type="molecule type" value="Transcribed_RNA"/>
</dbReference>
<dbReference type="AlphaFoldDB" id="A0A7S0DIH8"/>
<evidence type="ECO:0000313" key="1">
    <source>
        <dbReference type="EMBL" id="CAD8455647.1"/>
    </source>
</evidence>
<accession>A0A7S0DIH8</accession>
<protein>
    <submittedName>
        <fullName evidence="1">Uncharacterized protein</fullName>
    </submittedName>
</protein>
<gene>
    <name evidence="1" type="ORF">LAMO00422_LOCUS14592</name>
</gene>
<sequence>MNSLCTQRPMRGKIEPKKSEKAKVFTREREAAIKRGIGERLGECSKLLSDINEKDEKVVCIIKSGETNKDQTEEIFKIRRKFIENKIDLSNFAMIFKIEVIIATNKAKEEGKLRELKLKDALLDRKQDVTNVFVKLRSDINGSRKEACKVRVRFAEEHNADEKTPMSVARSIGTKIVLASVSGMAGLFFADSVNEVLSNTAASMKAIDLIIQQIDALLKVVDCVEQQYQKIKNHTKRSEASDALRKMLSEIILHT</sequence>